<dbReference type="Proteomes" id="UP000670947">
    <property type="component" value="Unassembled WGS sequence"/>
</dbReference>
<dbReference type="PANTHER" id="PTHR34975">
    <property type="entry name" value="SPORE GERMINATION PROTEIN A2"/>
    <property type="match status" value="1"/>
</dbReference>
<reference evidence="9 10" key="1">
    <citation type="submission" date="2021-03" db="EMBL/GenBank/DDBJ databases">
        <title>Paenibacillus artemisicola MWE-103 whole genome sequence.</title>
        <authorList>
            <person name="Ham Y.J."/>
        </authorList>
    </citation>
    <scope>NUCLEOTIDE SEQUENCE [LARGE SCALE GENOMIC DNA]</scope>
    <source>
        <strain evidence="9 10">MWE-103</strain>
    </source>
</reference>
<sequence>MSYQASLTKTVSPYLLWFLVHKSQTGIAMLDFQSKIAPGAGQDAWVSVLLTGLSMHLVVFLILYALKHAKKGDVISLHVQLFGKGLGTLLNAAFLLYLLLFIGYQLTAYTQVIQTLVFPDSPAWRIALVFILMFAYIVHGGFRVITGISFWFVLIPSLLIATLFIPLQYADWRNFLPAFNHALPDYARSAANSVPLYMGAELLLLYYPYIRNNADASKWAHIGVLHTYVLYLIVTAATFAYYNLGELGHSVWPTLGLSKIITFSFLERFDYFYIFNWIFVITPPCCLALWGCMRILRASTPLSGRPSLWLAAAFVYALVAWPKDAAAVELLKATAQAAGSALLYGYVPLLALGVFAHNLLRKPVSGEAA</sequence>
<keyword evidence="3" id="KW-0813">Transport</keyword>
<dbReference type="InterPro" id="IPR004761">
    <property type="entry name" value="Spore_GerAB"/>
</dbReference>
<evidence type="ECO:0000256" key="1">
    <source>
        <dbReference type="ARBA" id="ARBA00004141"/>
    </source>
</evidence>
<evidence type="ECO:0000256" key="5">
    <source>
        <dbReference type="ARBA" id="ARBA00022692"/>
    </source>
</evidence>
<feature type="transmembrane region" description="Helical" evidence="8">
    <location>
        <begin position="271"/>
        <end position="290"/>
    </location>
</feature>
<evidence type="ECO:0000256" key="6">
    <source>
        <dbReference type="ARBA" id="ARBA00022989"/>
    </source>
</evidence>
<feature type="transmembrane region" description="Helical" evidence="8">
    <location>
        <begin position="341"/>
        <end position="360"/>
    </location>
</feature>
<evidence type="ECO:0000256" key="8">
    <source>
        <dbReference type="SAM" id="Phobius"/>
    </source>
</evidence>
<dbReference type="EMBL" id="JAGGDJ010000001">
    <property type="protein sequence ID" value="MBO7742744.1"/>
    <property type="molecule type" value="Genomic_DNA"/>
</dbReference>
<organism evidence="9 10">
    <name type="scientific">Paenibacillus artemisiicola</name>
    <dbReference type="NCBI Taxonomy" id="1172618"/>
    <lineage>
        <taxon>Bacteria</taxon>
        <taxon>Bacillati</taxon>
        <taxon>Bacillota</taxon>
        <taxon>Bacilli</taxon>
        <taxon>Bacillales</taxon>
        <taxon>Paenibacillaceae</taxon>
        <taxon>Paenibacillus</taxon>
    </lineage>
</organism>
<evidence type="ECO:0000313" key="9">
    <source>
        <dbReference type="EMBL" id="MBO7742744.1"/>
    </source>
</evidence>
<gene>
    <name evidence="9" type="ORF">I8J29_00955</name>
</gene>
<feature type="transmembrane region" description="Helical" evidence="8">
    <location>
        <begin position="219"/>
        <end position="242"/>
    </location>
</feature>
<comment type="caution">
    <text evidence="9">The sequence shown here is derived from an EMBL/GenBank/DDBJ whole genome shotgun (WGS) entry which is preliminary data.</text>
</comment>
<keyword evidence="10" id="KW-1185">Reference proteome</keyword>
<protein>
    <submittedName>
        <fullName evidence="9">GerAB/ArcD/ProY family transporter</fullName>
    </submittedName>
</protein>
<keyword evidence="4" id="KW-0309">Germination</keyword>
<name>A0ABS3W360_9BACL</name>
<feature type="transmembrane region" description="Helical" evidence="8">
    <location>
        <begin position="189"/>
        <end position="207"/>
    </location>
</feature>
<dbReference type="PANTHER" id="PTHR34975:SF2">
    <property type="entry name" value="SPORE GERMINATION PROTEIN A2"/>
    <property type="match status" value="1"/>
</dbReference>
<keyword evidence="5 8" id="KW-0812">Transmembrane</keyword>
<evidence type="ECO:0000256" key="3">
    <source>
        <dbReference type="ARBA" id="ARBA00022448"/>
    </source>
</evidence>
<evidence type="ECO:0000256" key="7">
    <source>
        <dbReference type="ARBA" id="ARBA00023136"/>
    </source>
</evidence>
<evidence type="ECO:0000313" key="10">
    <source>
        <dbReference type="Proteomes" id="UP000670947"/>
    </source>
</evidence>
<keyword evidence="7 8" id="KW-0472">Membrane</keyword>
<feature type="transmembrane region" description="Helical" evidence="8">
    <location>
        <begin position="149"/>
        <end position="169"/>
    </location>
</feature>
<feature type="transmembrane region" description="Helical" evidence="8">
    <location>
        <begin position="44"/>
        <end position="66"/>
    </location>
</feature>
<comment type="similarity">
    <text evidence="2">Belongs to the amino acid-polyamine-organocation (APC) superfamily. Spore germination protein (SGP) (TC 2.A.3.9) family.</text>
</comment>
<dbReference type="NCBIfam" id="TIGR00912">
    <property type="entry name" value="2A0309"/>
    <property type="match status" value="1"/>
</dbReference>
<proteinExistence type="inferred from homology"/>
<feature type="transmembrane region" description="Helical" evidence="8">
    <location>
        <begin position="302"/>
        <end position="321"/>
    </location>
</feature>
<feature type="transmembrane region" description="Helical" evidence="8">
    <location>
        <begin position="86"/>
        <end position="104"/>
    </location>
</feature>
<evidence type="ECO:0000256" key="4">
    <source>
        <dbReference type="ARBA" id="ARBA00022544"/>
    </source>
</evidence>
<keyword evidence="6 8" id="KW-1133">Transmembrane helix</keyword>
<evidence type="ECO:0000256" key="2">
    <source>
        <dbReference type="ARBA" id="ARBA00007998"/>
    </source>
</evidence>
<dbReference type="Pfam" id="PF03845">
    <property type="entry name" value="Spore_permease"/>
    <property type="match status" value="1"/>
</dbReference>
<feature type="transmembrane region" description="Helical" evidence="8">
    <location>
        <begin position="124"/>
        <end position="142"/>
    </location>
</feature>
<accession>A0ABS3W360</accession>
<dbReference type="RefSeq" id="WP_208845717.1">
    <property type="nucleotide sequence ID" value="NZ_JAGGDJ010000001.1"/>
</dbReference>
<comment type="subcellular location">
    <subcellularLocation>
        <location evidence="1">Membrane</location>
        <topology evidence="1">Multi-pass membrane protein</topology>
    </subcellularLocation>
</comment>